<dbReference type="Proteomes" id="UP000499080">
    <property type="component" value="Unassembled WGS sequence"/>
</dbReference>
<dbReference type="AlphaFoldDB" id="A0A4Y2IGH1"/>
<protein>
    <submittedName>
        <fullName evidence="1">Uncharacterized protein</fullName>
    </submittedName>
</protein>
<reference evidence="1 2" key="1">
    <citation type="journal article" date="2019" name="Sci. Rep.">
        <title>Orb-weaving spider Araneus ventricosus genome elucidates the spidroin gene catalogue.</title>
        <authorList>
            <person name="Kono N."/>
            <person name="Nakamura H."/>
            <person name="Ohtoshi R."/>
            <person name="Moran D.A.P."/>
            <person name="Shinohara A."/>
            <person name="Yoshida Y."/>
            <person name="Fujiwara M."/>
            <person name="Mori M."/>
            <person name="Tomita M."/>
            <person name="Arakawa K."/>
        </authorList>
    </citation>
    <scope>NUCLEOTIDE SEQUENCE [LARGE SCALE GENOMIC DNA]</scope>
</reference>
<comment type="caution">
    <text evidence="1">The sequence shown here is derived from an EMBL/GenBank/DDBJ whole genome shotgun (WGS) entry which is preliminary data.</text>
</comment>
<dbReference type="EMBL" id="BGPR01002649">
    <property type="protein sequence ID" value="GBM76841.1"/>
    <property type="molecule type" value="Genomic_DNA"/>
</dbReference>
<accession>A0A4Y2IGH1</accession>
<name>A0A4Y2IGH1_ARAVE</name>
<keyword evidence="2" id="KW-1185">Reference proteome</keyword>
<proteinExistence type="predicted"/>
<evidence type="ECO:0000313" key="2">
    <source>
        <dbReference type="Proteomes" id="UP000499080"/>
    </source>
</evidence>
<gene>
    <name evidence="1" type="ORF">AVEN_228302_1</name>
</gene>
<evidence type="ECO:0000313" key="1">
    <source>
        <dbReference type="EMBL" id="GBM76841.1"/>
    </source>
</evidence>
<organism evidence="1 2">
    <name type="scientific">Araneus ventricosus</name>
    <name type="common">Orbweaver spider</name>
    <name type="synonym">Epeira ventricosa</name>
    <dbReference type="NCBI Taxonomy" id="182803"/>
    <lineage>
        <taxon>Eukaryota</taxon>
        <taxon>Metazoa</taxon>
        <taxon>Ecdysozoa</taxon>
        <taxon>Arthropoda</taxon>
        <taxon>Chelicerata</taxon>
        <taxon>Arachnida</taxon>
        <taxon>Araneae</taxon>
        <taxon>Araneomorphae</taxon>
        <taxon>Entelegynae</taxon>
        <taxon>Araneoidea</taxon>
        <taxon>Araneidae</taxon>
        <taxon>Araneus</taxon>
    </lineage>
</organism>
<sequence>MFDSLENIAALNTALHLLNNPHLREQILESEIEKKGEIDTDKLSKLFLPIKLQEKVMLQMKYVSWEMVSRHLEFCEMHGKISALLGYTCDCFKGILHRNYRWTSCEYLDESKTVQAIVGDGQLDLAFRFTMSCKYDLEDDIIQFWEALPQWLKFSFCQDHLPYRVKYWVKLLMISEDMTDSYCSDKMKENIRRILQNFEIKPSIKLKFRNLVVLLI</sequence>